<evidence type="ECO:0000256" key="1">
    <source>
        <dbReference type="SAM" id="Coils"/>
    </source>
</evidence>
<accession>A0A8S3VQF8</accession>
<evidence type="ECO:0008006" key="5">
    <source>
        <dbReference type="Google" id="ProtNLM"/>
    </source>
</evidence>
<reference evidence="3" key="1">
    <citation type="submission" date="2021-03" db="EMBL/GenBank/DDBJ databases">
        <authorList>
            <person name="Bekaert M."/>
        </authorList>
    </citation>
    <scope>NUCLEOTIDE SEQUENCE</scope>
</reference>
<gene>
    <name evidence="3" type="ORF">MEDL_67731</name>
</gene>
<feature type="coiled-coil region" evidence="1">
    <location>
        <begin position="151"/>
        <end position="218"/>
    </location>
</feature>
<dbReference type="SUPFAM" id="SSF57845">
    <property type="entry name" value="B-box zinc-binding domain"/>
    <property type="match status" value="1"/>
</dbReference>
<dbReference type="PANTHER" id="PTHR25462:SF296">
    <property type="entry name" value="MEIOTIC P26, ISOFORM F"/>
    <property type="match status" value="1"/>
</dbReference>
<keyword evidence="1" id="KW-0175">Coiled coil</keyword>
<protein>
    <recommendedName>
        <fullName evidence="5">B box-type domain-containing protein</fullName>
    </recommendedName>
</protein>
<name>A0A8S3VQF8_MYTED</name>
<feature type="region of interest" description="Disordered" evidence="2">
    <location>
        <begin position="1"/>
        <end position="29"/>
    </location>
</feature>
<dbReference type="InterPro" id="IPR047153">
    <property type="entry name" value="TRIM45/56/19-like"/>
</dbReference>
<dbReference type="AlphaFoldDB" id="A0A8S3VQF8"/>
<keyword evidence="4" id="KW-1185">Reference proteome</keyword>
<dbReference type="OrthoDB" id="6141247at2759"/>
<evidence type="ECO:0000313" key="4">
    <source>
        <dbReference type="Proteomes" id="UP000683360"/>
    </source>
</evidence>
<dbReference type="Proteomes" id="UP000683360">
    <property type="component" value="Unassembled WGS sequence"/>
</dbReference>
<evidence type="ECO:0000256" key="2">
    <source>
        <dbReference type="SAM" id="MobiDB-lite"/>
    </source>
</evidence>
<sequence>METREREVDSRTQESGVKQKSGCRNHRMRESRNRNMLQKVFKIWQLNITKCRDVLCSECTNSPKDQAMSRHHHLVEMDKIPKTVNLSNNCSKHQHLPFDYFCVYHDVICCKGCLPKNHSACKTITSIDIASKNSKQSQSFMDSQEQSRSILEALEKLINNRKENCSRLEEEEKNILKEIATIKQNANSRFESSKDTLLKQLSELKGKYEAGIKRQEKDLGDLVTSTKGVKEELAFVRDNGSDQQAFVSIHSSKPVLDEMEYKIEQLIESFEDASLVFVENISKEKIQI</sequence>
<evidence type="ECO:0000313" key="3">
    <source>
        <dbReference type="EMBL" id="CAG2256379.1"/>
    </source>
</evidence>
<organism evidence="3 4">
    <name type="scientific">Mytilus edulis</name>
    <name type="common">Blue mussel</name>
    <dbReference type="NCBI Taxonomy" id="6550"/>
    <lineage>
        <taxon>Eukaryota</taxon>
        <taxon>Metazoa</taxon>
        <taxon>Spiralia</taxon>
        <taxon>Lophotrochozoa</taxon>
        <taxon>Mollusca</taxon>
        <taxon>Bivalvia</taxon>
        <taxon>Autobranchia</taxon>
        <taxon>Pteriomorphia</taxon>
        <taxon>Mytilida</taxon>
        <taxon>Mytiloidea</taxon>
        <taxon>Mytilidae</taxon>
        <taxon>Mytilinae</taxon>
        <taxon>Mytilus</taxon>
    </lineage>
</organism>
<proteinExistence type="predicted"/>
<dbReference type="Gene3D" id="3.30.160.60">
    <property type="entry name" value="Classic Zinc Finger"/>
    <property type="match status" value="1"/>
</dbReference>
<dbReference type="PANTHER" id="PTHR25462">
    <property type="entry name" value="BONUS, ISOFORM C-RELATED"/>
    <property type="match status" value="1"/>
</dbReference>
<feature type="compositionally biased region" description="Basic and acidic residues" evidence="2">
    <location>
        <begin position="1"/>
        <end position="12"/>
    </location>
</feature>
<dbReference type="EMBL" id="CAJPWZ010003303">
    <property type="protein sequence ID" value="CAG2256379.1"/>
    <property type="molecule type" value="Genomic_DNA"/>
</dbReference>
<comment type="caution">
    <text evidence="3">The sequence shown here is derived from an EMBL/GenBank/DDBJ whole genome shotgun (WGS) entry which is preliminary data.</text>
</comment>